<reference evidence="1" key="1">
    <citation type="submission" date="2021-02" db="EMBL/GenBank/DDBJ databases">
        <title>Salinimicrobium sp. nov. isolated from seawater in Tongyeong, Republic of Korea.</title>
        <authorList>
            <person name="Lee S.-J."/>
        </authorList>
    </citation>
    <scope>NUCLEOTIDE SEQUENCE</scope>
    <source>
        <strain evidence="1">HN-2-9-2</strain>
    </source>
</reference>
<accession>A0ABY6NTG1</accession>
<dbReference type="RefSeq" id="WP_265164261.1">
    <property type="nucleotide sequence ID" value="NZ_CP069620.1"/>
</dbReference>
<name>A0ABY6NTG1_9FLAO</name>
<proteinExistence type="predicted"/>
<evidence type="ECO:0000313" key="1">
    <source>
        <dbReference type="EMBL" id="UZH55861.1"/>
    </source>
</evidence>
<dbReference type="EMBL" id="CP069620">
    <property type="protein sequence ID" value="UZH55861.1"/>
    <property type="molecule type" value="Genomic_DNA"/>
</dbReference>
<gene>
    <name evidence="1" type="ORF">JRG66_02960</name>
</gene>
<protein>
    <submittedName>
        <fullName evidence="1">Uncharacterized protein</fullName>
    </submittedName>
</protein>
<dbReference type="Proteomes" id="UP001163981">
    <property type="component" value="Chromosome"/>
</dbReference>
<evidence type="ECO:0000313" key="2">
    <source>
        <dbReference type="Proteomes" id="UP001163981"/>
    </source>
</evidence>
<organism evidence="1 2">
    <name type="scientific">Salinimicrobium tongyeongense</name>
    <dbReference type="NCBI Taxonomy" id="2809707"/>
    <lineage>
        <taxon>Bacteria</taxon>
        <taxon>Pseudomonadati</taxon>
        <taxon>Bacteroidota</taxon>
        <taxon>Flavobacteriia</taxon>
        <taxon>Flavobacteriales</taxon>
        <taxon>Flavobacteriaceae</taxon>
        <taxon>Salinimicrobium</taxon>
    </lineage>
</organism>
<sequence>MIYLNFSDLTEEAQNRLLENSKKDVKRKLGDDMSKYLRENYTCFEMMVEEACPE</sequence>
<keyword evidence="2" id="KW-1185">Reference proteome</keyword>